<dbReference type="InterPro" id="IPR036291">
    <property type="entry name" value="NAD(P)-bd_dom_sf"/>
</dbReference>
<reference evidence="2 3" key="1">
    <citation type="journal article" date="1991" name="Int. J. Syst. Bacteriol.">
        <title>Description of the erythromycin-producing bacterium Arthrobacter sp. strain NRRL B-3381 as Aeromicrobium erythreum gen. nov., sp. nov.</title>
        <authorList>
            <person name="Miller E.S."/>
            <person name="Woese C.R."/>
            <person name="Brenner S."/>
        </authorList>
    </citation>
    <scope>NUCLEOTIDE SEQUENCE [LARGE SCALE GENOMIC DNA]</scope>
    <source>
        <strain evidence="2 3">AR18</strain>
    </source>
</reference>
<dbReference type="KEGG" id="aer:AERYTH_00260"/>
<dbReference type="Gene3D" id="3.40.50.720">
    <property type="entry name" value="NAD(P)-binding Rossmann-like Domain"/>
    <property type="match status" value="1"/>
</dbReference>
<dbReference type="OrthoDB" id="8205493at2"/>
<evidence type="ECO:0000313" key="3">
    <source>
        <dbReference type="Proteomes" id="UP000067689"/>
    </source>
</evidence>
<protein>
    <recommendedName>
        <fullName evidence="1">NAD-dependent epimerase/dehydratase domain-containing protein</fullName>
    </recommendedName>
</protein>
<sequence length="304" mass="31695">MSILVIGAGQIGPHVATLLAERGEAVTVATRSGSGPEHPLVTRTRLDATDASALDRAFADVDVVHLCVHASAYRPDVWGRELPPLERAVLAAAERHGVHVVYPESVYAFDTNAPLGTDLRVAPRSALGRIRATLLERRAASTARTTSVVASDFYGPGAAMAHGGDRMVGPAASGRTVRPLGRVDLPHAWTYLPDLAAAMVAAADATAGPDVVLAPVVHASQHELALAYARAAGRDDVRVRAVPAWALRAVGVVNADVRAMAEMSYLFTEPLLVDEGATIMPATPLDVAAAAVVDPASRSTVARP</sequence>
<dbReference type="RefSeq" id="WP_067853067.1">
    <property type="nucleotide sequence ID" value="NZ_CP011502.1"/>
</dbReference>
<dbReference type="STRING" id="2041.AERYTH_00260"/>
<feature type="domain" description="NAD-dependent epimerase/dehydratase" evidence="1">
    <location>
        <begin position="3"/>
        <end position="205"/>
    </location>
</feature>
<dbReference type="Pfam" id="PF01370">
    <property type="entry name" value="Epimerase"/>
    <property type="match status" value="1"/>
</dbReference>
<dbReference type="SUPFAM" id="SSF51735">
    <property type="entry name" value="NAD(P)-binding Rossmann-fold domains"/>
    <property type="match status" value="1"/>
</dbReference>
<accession>A0A0U4B586</accession>
<gene>
    <name evidence="2" type="ORF">AERYTH_00260</name>
</gene>
<dbReference type="AlphaFoldDB" id="A0A0U4B586"/>
<proteinExistence type="predicted"/>
<dbReference type="InterPro" id="IPR001509">
    <property type="entry name" value="Epimerase_deHydtase"/>
</dbReference>
<name>A0A0U4B586_9ACTN</name>
<dbReference type="PATRIC" id="fig|2041.4.peg.52"/>
<keyword evidence="3" id="KW-1185">Reference proteome</keyword>
<dbReference type="Proteomes" id="UP000067689">
    <property type="component" value="Chromosome"/>
</dbReference>
<dbReference type="EMBL" id="CP011502">
    <property type="protein sequence ID" value="ALX03241.1"/>
    <property type="molecule type" value="Genomic_DNA"/>
</dbReference>
<evidence type="ECO:0000259" key="1">
    <source>
        <dbReference type="Pfam" id="PF01370"/>
    </source>
</evidence>
<evidence type="ECO:0000313" key="2">
    <source>
        <dbReference type="EMBL" id="ALX03241.1"/>
    </source>
</evidence>
<organism evidence="2 3">
    <name type="scientific">Aeromicrobium erythreum</name>
    <dbReference type="NCBI Taxonomy" id="2041"/>
    <lineage>
        <taxon>Bacteria</taxon>
        <taxon>Bacillati</taxon>
        <taxon>Actinomycetota</taxon>
        <taxon>Actinomycetes</taxon>
        <taxon>Propionibacteriales</taxon>
        <taxon>Nocardioidaceae</taxon>
        <taxon>Aeromicrobium</taxon>
    </lineage>
</organism>